<dbReference type="InterPro" id="IPR011009">
    <property type="entry name" value="Kinase-like_dom_sf"/>
</dbReference>
<dbReference type="OrthoDB" id="3250044at2759"/>
<organism evidence="1 2">
    <name type="scientific">Paxillus involutus ATCC 200175</name>
    <dbReference type="NCBI Taxonomy" id="664439"/>
    <lineage>
        <taxon>Eukaryota</taxon>
        <taxon>Fungi</taxon>
        <taxon>Dikarya</taxon>
        <taxon>Basidiomycota</taxon>
        <taxon>Agaricomycotina</taxon>
        <taxon>Agaricomycetes</taxon>
        <taxon>Agaricomycetidae</taxon>
        <taxon>Boletales</taxon>
        <taxon>Paxilineae</taxon>
        <taxon>Paxillaceae</taxon>
        <taxon>Paxillus</taxon>
    </lineage>
</organism>
<accession>A0A0C9SNJ5</accession>
<evidence type="ECO:0008006" key="3">
    <source>
        <dbReference type="Google" id="ProtNLM"/>
    </source>
</evidence>
<dbReference type="AlphaFoldDB" id="A0A0C9SNJ5"/>
<dbReference type="SUPFAM" id="SSF56112">
    <property type="entry name" value="Protein kinase-like (PK-like)"/>
    <property type="match status" value="1"/>
</dbReference>
<dbReference type="Proteomes" id="UP000053647">
    <property type="component" value="Unassembled WGS sequence"/>
</dbReference>
<evidence type="ECO:0000313" key="1">
    <source>
        <dbReference type="EMBL" id="KIJ08034.1"/>
    </source>
</evidence>
<proteinExistence type="predicted"/>
<dbReference type="EMBL" id="KN819717">
    <property type="protein sequence ID" value="KIJ08034.1"/>
    <property type="molecule type" value="Genomic_DNA"/>
</dbReference>
<keyword evidence="2" id="KW-1185">Reference proteome</keyword>
<sequence length="290" mass="31621">MSQVESVILADHRPDNLPLPENIVELCRAAGILHPSRESCARDFPDDVPGIPLIDESRGVAFAWVKYGPLVTLGEALTQNWVGQALNASPDAAVRIPEVYLAFEHCGIGYIVMEYIDGPACDDSDAVRVAAAVECLIRVKGPTPAPGPVGGGPIKHRFFVDWDSSLTYNTVQVLEDHVNGILKNMGVSQRVSFNDEPLCLCPCDLDRTNFKKGLQGKVVALDFGATCFLPSSFFAFAMTMAHDRFTQLVARYVQYPASSNLEAMLRASYYLVPFGKNTIGEQLSVSSHVD</sequence>
<name>A0A0C9SNJ5_PAXIN</name>
<reference evidence="2" key="2">
    <citation type="submission" date="2015-01" db="EMBL/GenBank/DDBJ databases">
        <title>Evolutionary Origins and Diversification of the Mycorrhizal Mutualists.</title>
        <authorList>
            <consortium name="DOE Joint Genome Institute"/>
            <consortium name="Mycorrhizal Genomics Consortium"/>
            <person name="Kohler A."/>
            <person name="Kuo A."/>
            <person name="Nagy L.G."/>
            <person name="Floudas D."/>
            <person name="Copeland A."/>
            <person name="Barry K.W."/>
            <person name="Cichocki N."/>
            <person name="Veneault-Fourrey C."/>
            <person name="LaButti K."/>
            <person name="Lindquist E.A."/>
            <person name="Lipzen A."/>
            <person name="Lundell T."/>
            <person name="Morin E."/>
            <person name="Murat C."/>
            <person name="Riley R."/>
            <person name="Ohm R."/>
            <person name="Sun H."/>
            <person name="Tunlid A."/>
            <person name="Henrissat B."/>
            <person name="Grigoriev I.V."/>
            <person name="Hibbett D.S."/>
            <person name="Martin F."/>
        </authorList>
    </citation>
    <scope>NUCLEOTIDE SEQUENCE [LARGE SCALE GENOMIC DNA]</scope>
    <source>
        <strain evidence="2">ATCC 200175</strain>
    </source>
</reference>
<reference evidence="1 2" key="1">
    <citation type="submission" date="2014-06" db="EMBL/GenBank/DDBJ databases">
        <authorList>
            <consortium name="DOE Joint Genome Institute"/>
            <person name="Kuo A."/>
            <person name="Kohler A."/>
            <person name="Nagy L.G."/>
            <person name="Floudas D."/>
            <person name="Copeland A."/>
            <person name="Barry K.W."/>
            <person name="Cichocki N."/>
            <person name="Veneault-Fourrey C."/>
            <person name="LaButti K."/>
            <person name="Lindquist E.A."/>
            <person name="Lipzen A."/>
            <person name="Lundell T."/>
            <person name="Morin E."/>
            <person name="Murat C."/>
            <person name="Sun H."/>
            <person name="Tunlid A."/>
            <person name="Henrissat B."/>
            <person name="Grigoriev I.V."/>
            <person name="Hibbett D.S."/>
            <person name="Martin F."/>
            <person name="Nordberg H.P."/>
            <person name="Cantor M.N."/>
            <person name="Hua S.X."/>
        </authorList>
    </citation>
    <scope>NUCLEOTIDE SEQUENCE [LARGE SCALE GENOMIC DNA]</scope>
    <source>
        <strain evidence="1 2">ATCC 200175</strain>
    </source>
</reference>
<evidence type="ECO:0000313" key="2">
    <source>
        <dbReference type="Proteomes" id="UP000053647"/>
    </source>
</evidence>
<protein>
    <recommendedName>
        <fullName evidence="3">Aminoglycoside phosphotransferase domain-containing protein</fullName>
    </recommendedName>
</protein>
<gene>
    <name evidence="1" type="ORF">PAXINDRAFT_89461</name>
</gene>
<dbReference type="HOGENOM" id="CLU_057554_1_0_1"/>